<dbReference type="InterPro" id="IPR000843">
    <property type="entry name" value="HTH_LacI"/>
</dbReference>
<dbReference type="PROSITE" id="PS50932">
    <property type="entry name" value="HTH_LACI_2"/>
    <property type="match status" value="1"/>
</dbReference>
<dbReference type="RefSeq" id="WP_074835660.1">
    <property type="nucleotide sequence ID" value="NZ_CATLTK010000078.1"/>
</dbReference>
<dbReference type="Pfam" id="PF13377">
    <property type="entry name" value="Peripla_BP_3"/>
    <property type="match status" value="1"/>
</dbReference>
<dbReference type="PANTHER" id="PTHR30146:SF109">
    <property type="entry name" value="HTH-TYPE TRANSCRIPTIONAL REGULATOR GALS"/>
    <property type="match status" value="1"/>
</dbReference>
<dbReference type="GO" id="GO:0003700">
    <property type="term" value="F:DNA-binding transcription factor activity"/>
    <property type="evidence" value="ECO:0007669"/>
    <property type="project" value="TreeGrafter"/>
</dbReference>
<evidence type="ECO:0000256" key="3">
    <source>
        <dbReference type="ARBA" id="ARBA00023163"/>
    </source>
</evidence>
<dbReference type="CDD" id="cd01392">
    <property type="entry name" value="HTH_LacI"/>
    <property type="match status" value="1"/>
</dbReference>
<name>A0A975W8G9_9RHOB</name>
<dbReference type="AlphaFoldDB" id="A0A975W8G9"/>
<accession>A0A975W8G9</accession>
<gene>
    <name evidence="5" type="ORF">SAMN04487940_103202</name>
</gene>
<sequence>MNLKQLSEQLGLSQTTVSRALNGYPEVSEKTRERVRQAALDFNYKPNTRARSLATGRAMAIGHVIPVSTQQEMVNPIFGDFVTGAGEVYSEHGYDMMLSLVPDSDEESFYRDLKIKGNVDGIVVHSPSMDDTRIALLNELQLPYVVHGRASAIEAPYSWVDVANVRAFEALTGHLTGLGHRRIALFNGIESLDFAHRRRTGFLNALTEAGLEADPELMLSWDMTESYGFDEASRMLARSEPPTAFAVSSLITALGVRRAVEQARLTVGRDVSVATFDDDLSYLRNGTPEAPVFSGVRSSVREAGRRVGAILLSQISTPGAPPASEMIPFELVVGTTSGPARI</sequence>
<dbReference type="InterPro" id="IPR046335">
    <property type="entry name" value="LacI/GalR-like_sensor"/>
</dbReference>
<keyword evidence="6" id="KW-1185">Reference proteome</keyword>
<dbReference type="InterPro" id="IPR028082">
    <property type="entry name" value="Peripla_BP_I"/>
</dbReference>
<dbReference type="PANTHER" id="PTHR30146">
    <property type="entry name" value="LACI-RELATED TRANSCRIPTIONAL REPRESSOR"/>
    <property type="match status" value="1"/>
</dbReference>
<protein>
    <submittedName>
        <fullName evidence="5">Transcriptional regulator, LacI family</fullName>
    </submittedName>
</protein>
<evidence type="ECO:0000259" key="4">
    <source>
        <dbReference type="PROSITE" id="PS50932"/>
    </source>
</evidence>
<dbReference type="SUPFAM" id="SSF53822">
    <property type="entry name" value="Periplasmic binding protein-like I"/>
    <property type="match status" value="1"/>
</dbReference>
<organism evidence="5 6">
    <name type="scientific">Marinovum algicola</name>
    <dbReference type="NCBI Taxonomy" id="42444"/>
    <lineage>
        <taxon>Bacteria</taxon>
        <taxon>Pseudomonadati</taxon>
        <taxon>Pseudomonadota</taxon>
        <taxon>Alphaproteobacteria</taxon>
        <taxon>Rhodobacterales</taxon>
        <taxon>Roseobacteraceae</taxon>
        <taxon>Marinovum</taxon>
    </lineage>
</organism>
<dbReference type="Pfam" id="PF00356">
    <property type="entry name" value="LacI"/>
    <property type="match status" value="1"/>
</dbReference>
<dbReference type="EMBL" id="FNYY01000003">
    <property type="protein sequence ID" value="SEJ09488.1"/>
    <property type="molecule type" value="Genomic_DNA"/>
</dbReference>
<dbReference type="SUPFAM" id="SSF47413">
    <property type="entry name" value="lambda repressor-like DNA-binding domains"/>
    <property type="match status" value="1"/>
</dbReference>
<feature type="domain" description="HTH lacI-type" evidence="4">
    <location>
        <begin position="1"/>
        <end position="55"/>
    </location>
</feature>
<keyword evidence="1" id="KW-0805">Transcription regulation</keyword>
<dbReference type="GeneID" id="80817560"/>
<evidence type="ECO:0000256" key="1">
    <source>
        <dbReference type="ARBA" id="ARBA00023015"/>
    </source>
</evidence>
<evidence type="ECO:0000256" key="2">
    <source>
        <dbReference type="ARBA" id="ARBA00023125"/>
    </source>
</evidence>
<dbReference type="InterPro" id="IPR010982">
    <property type="entry name" value="Lambda_DNA-bd_dom_sf"/>
</dbReference>
<comment type="caution">
    <text evidence="5">The sequence shown here is derived from an EMBL/GenBank/DDBJ whole genome shotgun (WGS) entry which is preliminary data.</text>
</comment>
<dbReference type="CDD" id="cd20010">
    <property type="entry name" value="PBP1_AglR-like"/>
    <property type="match status" value="1"/>
</dbReference>
<dbReference type="Proteomes" id="UP000182932">
    <property type="component" value="Unassembled WGS sequence"/>
</dbReference>
<dbReference type="GO" id="GO:0000976">
    <property type="term" value="F:transcription cis-regulatory region binding"/>
    <property type="evidence" value="ECO:0007669"/>
    <property type="project" value="TreeGrafter"/>
</dbReference>
<keyword evidence="3" id="KW-0804">Transcription</keyword>
<dbReference type="Gene3D" id="3.40.50.2300">
    <property type="match status" value="2"/>
</dbReference>
<dbReference type="SMART" id="SM00354">
    <property type="entry name" value="HTH_LACI"/>
    <property type="match status" value="1"/>
</dbReference>
<proteinExistence type="predicted"/>
<evidence type="ECO:0000313" key="6">
    <source>
        <dbReference type="Proteomes" id="UP000182932"/>
    </source>
</evidence>
<keyword evidence="2" id="KW-0238">DNA-binding</keyword>
<evidence type="ECO:0000313" key="5">
    <source>
        <dbReference type="EMBL" id="SEJ09488.1"/>
    </source>
</evidence>
<reference evidence="5 6" key="1">
    <citation type="submission" date="2016-10" db="EMBL/GenBank/DDBJ databases">
        <authorList>
            <person name="Varghese N."/>
            <person name="Submissions S."/>
        </authorList>
    </citation>
    <scope>NUCLEOTIDE SEQUENCE [LARGE SCALE GENOMIC DNA]</scope>
    <source>
        <strain evidence="5 6">FF3</strain>
    </source>
</reference>
<dbReference type="Gene3D" id="1.10.260.40">
    <property type="entry name" value="lambda repressor-like DNA-binding domains"/>
    <property type="match status" value="1"/>
</dbReference>